<proteinExistence type="predicted"/>
<dbReference type="InterPro" id="IPR004133">
    <property type="entry name" value="DAN_dom"/>
</dbReference>
<dbReference type="FunFam" id="2.10.90.10:FF:000049">
    <property type="entry name" value="Glycoprotein hormone alpha 2"/>
    <property type="match status" value="1"/>
</dbReference>
<dbReference type="PANTHER" id="PTHR31129:SF2">
    <property type="entry name" value="GLYCOPROTEIN HORMONE ALPHA-2"/>
    <property type="match status" value="1"/>
</dbReference>
<dbReference type="GO" id="GO:0005615">
    <property type="term" value="C:extracellular space"/>
    <property type="evidence" value="ECO:0007669"/>
    <property type="project" value="TreeGrafter"/>
</dbReference>
<reference evidence="7 8" key="1">
    <citation type="submission" date="2020-04" db="EMBL/GenBank/DDBJ databases">
        <authorList>
            <person name="Alioto T."/>
            <person name="Alioto T."/>
            <person name="Gomez Garrido J."/>
        </authorList>
    </citation>
    <scope>NUCLEOTIDE SEQUENCE [LARGE SCALE GENOMIC DNA]</scope>
</reference>
<feature type="domain" description="DAN" evidence="6">
    <location>
        <begin position="29"/>
        <end position="125"/>
    </location>
</feature>
<dbReference type="InterPro" id="IPR029034">
    <property type="entry name" value="Cystine-knot_cytokine"/>
</dbReference>
<evidence type="ECO:0000256" key="5">
    <source>
        <dbReference type="SAM" id="SignalP"/>
    </source>
</evidence>
<dbReference type="AlphaFoldDB" id="A0A8S1CAW8"/>
<evidence type="ECO:0000256" key="1">
    <source>
        <dbReference type="ARBA" id="ARBA00004613"/>
    </source>
</evidence>
<comment type="caution">
    <text evidence="7">The sequence shown here is derived from an EMBL/GenBank/DDBJ whole genome shotgun (WGS) entry which is preliminary data.</text>
</comment>
<dbReference type="Proteomes" id="UP000494165">
    <property type="component" value="Unassembled WGS sequence"/>
</dbReference>
<name>A0A8S1CAW8_9INSE</name>
<dbReference type="InterPro" id="IPR052680">
    <property type="entry name" value="Glyco_Hormone_Alpha"/>
</dbReference>
<organism evidence="7 8">
    <name type="scientific">Cloeon dipterum</name>
    <dbReference type="NCBI Taxonomy" id="197152"/>
    <lineage>
        <taxon>Eukaryota</taxon>
        <taxon>Metazoa</taxon>
        <taxon>Ecdysozoa</taxon>
        <taxon>Arthropoda</taxon>
        <taxon>Hexapoda</taxon>
        <taxon>Insecta</taxon>
        <taxon>Pterygota</taxon>
        <taxon>Palaeoptera</taxon>
        <taxon>Ephemeroptera</taxon>
        <taxon>Pisciforma</taxon>
        <taxon>Baetidae</taxon>
        <taxon>Cloeon</taxon>
    </lineage>
</organism>
<gene>
    <name evidence="7" type="ORF">CLODIP_2_CD05528</name>
</gene>
<comment type="subcellular location">
    <subcellularLocation>
        <location evidence="1">Secreted</location>
    </subcellularLocation>
</comment>
<evidence type="ECO:0000313" key="8">
    <source>
        <dbReference type="Proteomes" id="UP000494165"/>
    </source>
</evidence>
<dbReference type="OrthoDB" id="6421717at2759"/>
<protein>
    <recommendedName>
        <fullName evidence="6">DAN domain-containing protein</fullName>
    </recommendedName>
</protein>
<evidence type="ECO:0000256" key="2">
    <source>
        <dbReference type="ARBA" id="ARBA00022525"/>
    </source>
</evidence>
<evidence type="ECO:0000256" key="3">
    <source>
        <dbReference type="ARBA" id="ARBA00022729"/>
    </source>
</evidence>
<dbReference type="EMBL" id="CADEPI010000021">
    <property type="protein sequence ID" value="CAB3365552.1"/>
    <property type="molecule type" value="Genomic_DNA"/>
</dbReference>
<keyword evidence="2" id="KW-0964">Secreted</keyword>
<sequence length="130" mass="14257">MDRVSASVAACCCVLLVFLVHTGEATGLKDQAWERPGCHKVGHTRKVAIPDCVEFYITTHACRGYCESWSVPSEMETVIANPHQVVTSVGQCCNIMETEDVAAEVLCKDGIRNLVFKSAKSCSCYHCKKD</sequence>
<keyword evidence="8" id="KW-1185">Reference proteome</keyword>
<evidence type="ECO:0000259" key="6">
    <source>
        <dbReference type="Pfam" id="PF03045"/>
    </source>
</evidence>
<dbReference type="GO" id="GO:0051427">
    <property type="term" value="F:hormone receptor binding"/>
    <property type="evidence" value="ECO:0007669"/>
    <property type="project" value="TreeGrafter"/>
</dbReference>
<dbReference type="Pfam" id="PF03045">
    <property type="entry name" value="DAN"/>
    <property type="match status" value="1"/>
</dbReference>
<keyword evidence="4" id="KW-1015">Disulfide bond</keyword>
<evidence type="ECO:0000313" key="7">
    <source>
        <dbReference type="EMBL" id="CAB3365552.1"/>
    </source>
</evidence>
<feature type="signal peptide" evidence="5">
    <location>
        <begin position="1"/>
        <end position="25"/>
    </location>
</feature>
<accession>A0A8S1CAW8</accession>
<keyword evidence="3 5" id="KW-0732">Signal</keyword>
<evidence type="ECO:0000256" key="4">
    <source>
        <dbReference type="ARBA" id="ARBA00023157"/>
    </source>
</evidence>
<feature type="chain" id="PRO_5035908518" description="DAN domain-containing protein" evidence="5">
    <location>
        <begin position="26"/>
        <end position="130"/>
    </location>
</feature>
<dbReference type="GO" id="GO:0007166">
    <property type="term" value="P:cell surface receptor signaling pathway"/>
    <property type="evidence" value="ECO:0007669"/>
    <property type="project" value="TreeGrafter"/>
</dbReference>
<dbReference type="PANTHER" id="PTHR31129">
    <property type="entry name" value="GLYCOPROTEIN HORMONE ALPHA-2"/>
    <property type="match status" value="1"/>
</dbReference>
<dbReference type="Gene3D" id="2.10.90.10">
    <property type="entry name" value="Cystine-knot cytokines"/>
    <property type="match status" value="1"/>
</dbReference>